<comment type="function">
    <text evidence="10">Regulates also the sphingolipid metabolism.</text>
</comment>
<evidence type="ECO:0000256" key="6">
    <source>
        <dbReference type="ARBA" id="ARBA00022989"/>
    </source>
</evidence>
<dbReference type="GO" id="GO:0000139">
    <property type="term" value="C:Golgi membrane"/>
    <property type="evidence" value="ECO:0007669"/>
    <property type="project" value="UniProtKB-SubCell"/>
</dbReference>
<dbReference type="GO" id="GO:0005789">
    <property type="term" value="C:endoplasmic reticulum membrane"/>
    <property type="evidence" value="ECO:0007669"/>
    <property type="project" value="UniProtKB-SubCell"/>
</dbReference>
<keyword evidence="12" id="KW-1185">Reference proteome</keyword>
<evidence type="ECO:0000313" key="11">
    <source>
        <dbReference type="EMBL" id="GMM45383.1"/>
    </source>
</evidence>
<gene>
    <name evidence="11" type="ORF">DAPK24_019580</name>
</gene>
<keyword evidence="10" id="KW-0333">Golgi apparatus</keyword>
<dbReference type="GO" id="GO:0016125">
    <property type="term" value="P:sterol metabolic process"/>
    <property type="evidence" value="ECO:0007669"/>
    <property type="project" value="UniProtKB-UniRule"/>
</dbReference>
<evidence type="ECO:0000256" key="10">
    <source>
        <dbReference type="RuleBase" id="RU368065"/>
    </source>
</evidence>
<dbReference type="EMBL" id="BTGB01000002">
    <property type="protein sequence ID" value="GMM45383.1"/>
    <property type="molecule type" value="Genomic_DNA"/>
</dbReference>
<organism evidence="11 12">
    <name type="scientific">Pichia kluyveri</name>
    <name type="common">Yeast</name>
    <dbReference type="NCBI Taxonomy" id="36015"/>
    <lineage>
        <taxon>Eukaryota</taxon>
        <taxon>Fungi</taxon>
        <taxon>Dikarya</taxon>
        <taxon>Ascomycota</taxon>
        <taxon>Saccharomycotina</taxon>
        <taxon>Pichiomycetes</taxon>
        <taxon>Pichiales</taxon>
        <taxon>Pichiaceae</taxon>
        <taxon>Pichia</taxon>
    </lineage>
</organism>
<dbReference type="Proteomes" id="UP001378960">
    <property type="component" value="Unassembled WGS sequence"/>
</dbReference>
<keyword evidence="9 10" id="KW-0472">Membrane</keyword>
<dbReference type="GO" id="GO:0032541">
    <property type="term" value="C:cortical endoplasmic reticulum"/>
    <property type="evidence" value="ECO:0007669"/>
    <property type="project" value="TreeGrafter"/>
</dbReference>
<dbReference type="GO" id="GO:0006665">
    <property type="term" value="P:sphingolipid metabolic process"/>
    <property type="evidence" value="ECO:0007669"/>
    <property type="project" value="UniProtKB-UniRule"/>
</dbReference>
<feature type="transmembrane region" description="Helical" evidence="10">
    <location>
        <begin position="199"/>
        <end position="217"/>
    </location>
</feature>
<dbReference type="AlphaFoldDB" id="A0AAV5R2E9"/>
<evidence type="ECO:0000256" key="7">
    <source>
        <dbReference type="ARBA" id="ARBA00023055"/>
    </source>
</evidence>
<keyword evidence="7 10" id="KW-0445">Lipid transport</keyword>
<dbReference type="Pfam" id="PF04161">
    <property type="entry name" value="Arv1"/>
    <property type="match status" value="1"/>
</dbReference>
<name>A0AAV5R2E9_PICKL</name>
<evidence type="ECO:0000256" key="2">
    <source>
        <dbReference type="ARBA" id="ARBA00009187"/>
    </source>
</evidence>
<protein>
    <recommendedName>
        <fullName evidence="10">Protein ARV</fullName>
    </recommendedName>
</protein>
<evidence type="ECO:0000256" key="4">
    <source>
        <dbReference type="ARBA" id="ARBA00022692"/>
    </source>
</evidence>
<feature type="transmembrane region" description="Helical" evidence="10">
    <location>
        <begin position="80"/>
        <end position="98"/>
    </location>
</feature>
<comment type="subcellular location">
    <subcellularLocation>
        <location evidence="1 10">Endoplasmic reticulum membrane</location>
        <topology evidence="1 10">Multi-pass membrane protein</topology>
    </subcellularLocation>
    <subcellularLocation>
        <location evidence="10">Golgi apparatus membrane</location>
        <topology evidence="10">Multi-pass membrane protein</topology>
    </subcellularLocation>
</comment>
<keyword evidence="10" id="KW-0746">Sphingolipid metabolism</keyword>
<evidence type="ECO:0000256" key="8">
    <source>
        <dbReference type="ARBA" id="ARBA00023098"/>
    </source>
</evidence>
<dbReference type="GO" id="GO:0097036">
    <property type="term" value="P:regulation of plasma membrane sterol distribution"/>
    <property type="evidence" value="ECO:0007669"/>
    <property type="project" value="UniProtKB-UniRule"/>
</dbReference>
<keyword evidence="5 10" id="KW-0256">Endoplasmic reticulum</keyword>
<comment type="similarity">
    <text evidence="2 10">Belongs to the ARV1 family.</text>
</comment>
<keyword evidence="3 10" id="KW-0813">Transport</keyword>
<accession>A0AAV5R2E9</accession>
<evidence type="ECO:0000256" key="1">
    <source>
        <dbReference type="ARBA" id="ARBA00004477"/>
    </source>
</evidence>
<keyword evidence="6 10" id="KW-1133">Transmembrane helix</keyword>
<keyword evidence="4 10" id="KW-0812">Transmembrane</keyword>
<dbReference type="PANTHER" id="PTHR14467:SF0">
    <property type="entry name" value="PROTEIN ARV1"/>
    <property type="match status" value="1"/>
</dbReference>
<reference evidence="11 12" key="1">
    <citation type="journal article" date="2023" name="Elife">
        <title>Identification of key yeast species and microbe-microbe interactions impacting larval growth of Drosophila in the wild.</title>
        <authorList>
            <person name="Mure A."/>
            <person name="Sugiura Y."/>
            <person name="Maeda R."/>
            <person name="Honda K."/>
            <person name="Sakurai N."/>
            <person name="Takahashi Y."/>
            <person name="Watada M."/>
            <person name="Katoh T."/>
            <person name="Gotoh A."/>
            <person name="Gotoh Y."/>
            <person name="Taniguchi I."/>
            <person name="Nakamura K."/>
            <person name="Hayashi T."/>
            <person name="Katayama T."/>
            <person name="Uemura T."/>
            <person name="Hattori Y."/>
        </authorList>
    </citation>
    <scope>NUCLEOTIDE SEQUENCE [LARGE SCALE GENOMIC DNA]</scope>
    <source>
        <strain evidence="11 12">PK-24</strain>
    </source>
</reference>
<feature type="transmembrane region" description="Helical" evidence="10">
    <location>
        <begin position="124"/>
        <end position="151"/>
    </location>
</feature>
<proteinExistence type="inferred from homology"/>
<dbReference type="PANTHER" id="PTHR14467">
    <property type="entry name" value="ARV1"/>
    <property type="match status" value="1"/>
</dbReference>
<evidence type="ECO:0000256" key="5">
    <source>
        <dbReference type="ARBA" id="ARBA00022824"/>
    </source>
</evidence>
<evidence type="ECO:0000313" key="12">
    <source>
        <dbReference type="Proteomes" id="UP001378960"/>
    </source>
</evidence>
<evidence type="ECO:0000256" key="9">
    <source>
        <dbReference type="ARBA" id="ARBA00023136"/>
    </source>
</evidence>
<dbReference type="GO" id="GO:0032366">
    <property type="term" value="P:intracellular sterol transport"/>
    <property type="evidence" value="ECO:0007669"/>
    <property type="project" value="UniProtKB-UniRule"/>
</dbReference>
<keyword evidence="8 10" id="KW-0443">Lipid metabolism</keyword>
<sequence>MYICTICHSSVIALHNAEELNNPQDLHIRLARCPNCDSVADPYVEFDNVVLFLDLILIKPPAYRHIVYNVLLPQQFNFQLFRLFILMTLFEVYVSWAYQEKSYFEQSSHTSMIISLVLNSPIQYIYFLATILLQNLIICISLTGLSINWLNLNHLPINSINDLFIVLLSTLLISNIIKLFPIVMLIWPYDLPILHVTRLLVSIVHLFLLVEAIHIVLSNPKNNNLSIDYYKIIAIVISSEILRNILTKLITGFTASLIWPVSMYDLINDDWEMFKFKLNTLYELVNYMLDDTVIN</sequence>
<comment type="function">
    <text evidence="10">Mediator of sterol homeostasis involved in sterol uptake, trafficking and distribution into membranes.</text>
</comment>
<dbReference type="InterPro" id="IPR007290">
    <property type="entry name" value="Arv1"/>
</dbReference>
<comment type="caution">
    <text evidence="11">The sequence shown here is derived from an EMBL/GenBank/DDBJ whole genome shotgun (WGS) entry which is preliminary data.</text>
</comment>
<evidence type="ECO:0000256" key="3">
    <source>
        <dbReference type="ARBA" id="ARBA00022448"/>
    </source>
</evidence>
<feature type="transmembrane region" description="Helical" evidence="10">
    <location>
        <begin position="163"/>
        <end position="187"/>
    </location>
</feature>